<evidence type="ECO:0000256" key="2">
    <source>
        <dbReference type="ARBA" id="ARBA00023125"/>
    </source>
</evidence>
<dbReference type="GO" id="GO:0005829">
    <property type="term" value="C:cytosol"/>
    <property type="evidence" value="ECO:0007669"/>
    <property type="project" value="TreeGrafter"/>
</dbReference>
<dbReference type="GeneID" id="80802132"/>
<dbReference type="Gene3D" id="1.10.10.10">
    <property type="entry name" value="Winged helix-like DNA-binding domain superfamily/Winged helix DNA-binding domain"/>
    <property type="match status" value="1"/>
</dbReference>
<keyword evidence="1" id="KW-0805">Transcription regulation</keyword>
<dbReference type="PROSITE" id="PS51063">
    <property type="entry name" value="HTH_CRP_2"/>
    <property type="match status" value="1"/>
</dbReference>
<dbReference type="PANTHER" id="PTHR24567:SF74">
    <property type="entry name" value="HTH-TYPE TRANSCRIPTIONAL REGULATOR ARCR"/>
    <property type="match status" value="1"/>
</dbReference>
<name>A0A2A7UXD7_COMTR</name>
<dbReference type="InterPro" id="IPR036388">
    <property type="entry name" value="WH-like_DNA-bd_sf"/>
</dbReference>
<dbReference type="InterPro" id="IPR014710">
    <property type="entry name" value="RmlC-like_jellyroll"/>
</dbReference>
<feature type="domain" description="HTH crp-type" evidence="4">
    <location>
        <begin position="142"/>
        <end position="209"/>
    </location>
</feature>
<keyword evidence="3" id="KW-0804">Transcription</keyword>
<comment type="caution">
    <text evidence="5">The sequence shown here is derived from an EMBL/GenBank/DDBJ whole genome shotgun (WGS) entry which is preliminary data.</text>
</comment>
<dbReference type="STRING" id="1219032.GCA_001515545_00568"/>
<evidence type="ECO:0000313" key="6">
    <source>
        <dbReference type="Proteomes" id="UP000220246"/>
    </source>
</evidence>
<dbReference type="SUPFAM" id="SSF51206">
    <property type="entry name" value="cAMP-binding domain-like"/>
    <property type="match status" value="1"/>
</dbReference>
<reference evidence="6" key="1">
    <citation type="submission" date="2017-09" db="EMBL/GenBank/DDBJ databases">
        <title>FDA dAtabase for Regulatory Grade micrObial Sequences (FDA-ARGOS): Supporting development and validation of Infectious Disease Dx tests.</title>
        <authorList>
            <person name="Minogue T."/>
            <person name="Wolcott M."/>
            <person name="Wasieloski L."/>
            <person name="Aguilar W."/>
            <person name="Moore D."/>
            <person name="Tallon L."/>
            <person name="Sadzewicz L."/>
            <person name="Ott S."/>
            <person name="Zhao X."/>
            <person name="Nagaraj S."/>
            <person name="Vavikolanu K."/>
            <person name="Aluvathingal J."/>
            <person name="Nadendla S."/>
            <person name="Sichtig H."/>
        </authorList>
    </citation>
    <scope>NUCLEOTIDE SEQUENCE [LARGE SCALE GENOMIC DNA]</scope>
    <source>
        <strain evidence="6">FDAARGOS_394</strain>
    </source>
</reference>
<dbReference type="AlphaFoldDB" id="A0A2A7UXD7"/>
<protein>
    <submittedName>
        <fullName evidence="5">Crp/Fnr family transcriptional regulator</fullName>
    </submittedName>
</protein>
<dbReference type="PANTHER" id="PTHR24567">
    <property type="entry name" value="CRP FAMILY TRANSCRIPTIONAL REGULATORY PROTEIN"/>
    <property type="match status" value="1"/>
</dbReference>
<dbReference type="GO" id="GO:0003700">
    <property type="term" value="F:DNA-binding transcription factor activity"/>
    <property type="evidence" value="ECO:0007669"/>
    <property type="project" value="TreeGrafter"/>
</dbReference>
<proteinExistence type="predicted"/>
<dbReference type="Proteomes" id="UP000220246">
    <property type="component" value="Unassembled WGS sequence"/>
</dbReference>
<dbReference type="Gene3D" id="2.60.120.10">
    <property type="entry name" value="Jelly Rolls"/>
    <property type="match status" value="1"/>
</dbReference>
<dbReference type="SUPFAM" id="SSF46785">
    <property type="entry name" value="Winged helix' DNA-binding domain"/>
    <property type="match status" value="1"/>
</dbReference>
<evidence type="ECO:0000256" key="1">
    <source>
        <dbReference type="ARBA" id="ARBA00023015"/>
    </source>
</evidence>
<dbReference type="Pfam" id="PF13545">
    <property type="entry name" value="HTH_Crp_2"/>
    <property type="match status" value="1"/>
</dbReference>
<accession>A0A2A7UXD7</accession>
<dbReference type="InterPro" id="IPR012318">
    <property type="entry name" value="HTH_CRP"/>
</dbReference>
<evidence type="ECO:0000256" key="3">
    <source>
        <dbReference type="ARBA" id="ARBA00023163"/>
    </source>
</evidence>
<dbReference type="RefSeq" id="WP_066533256.1">
    <property type="nucleotide sequence ID" value="NZ_PDEA01000001.1"/>
</dbReference>
<sequence>MKSLVNALILQLPRAAHHRLLDQCELFELDTPHELGEQGQPLSHAYFPNQGFFTLIADIDRHRCLAIGMAGPETVLGAELILGATKPAWRALVQQPCSGWRISAADLRQQCTASPALQRLLRASLLVQLHQQALAAACQRYHLLTPRLARWILMSRDRSSSAGSFHASQQSMAQMLGVRRVSVTNAASELQADGLIAYHRGELTVRNRKVLEARACSCYATDKRIYAQIMGTAPRYR</sequence>
<dbReference type="SMART" id="SM00419">
    <property type="entry name" value="HTH_CRP"/>
    <property type="match status" value="1"/>
</dbReference>
<dbReference type="InterPro" id="IPR036390">
    <property type="entry name" value="WH_DNA-bd_sf"/>
</dbReference>
<dbReference type="GO" id="GO:0003677">
    <property type="term" value="F:DNA binding"/>
    <property type="evidence" value="ECO:0007669"/>
    <property type="project" value="UniProtKB-KW"/>
</dbReference>
<evidence type="ECO:0000313" key="5">
    <source>
        <dbReference type="EMBL" id="PEH89913.1"/>
    </source>
</evidence>
<gene>
    <name evidence="5" type="ORF">CRM82_16020</name>
</gene>
<dbReference type="InterPro" id="IPR018490">
    <property type="entry name" value="cNMP-bd_dom_sf"/>
</dbReference>
<evidence type="ECO:0000259" key="4">
    <source>
        <dbReference type="PROSITE" id="PS51063"/>
    </source>
</evidence>
<keyword evidence="6" id="KW-1185">Reference proteome</keyword>
<keyword evidence="2" id="KW-0238">DNA-binding</keyword>
<dbReference type="EMBL" id="PDEA01000001">
    <property type="protein sequence ID" value="PEH89913.1"/>
    <property type="molecule type" value="Genomic_DNA"/>
</dbReference>
<organism evidence="5 6">
    <name type="scientific">Comamonas terrigena</name>
    <dbReference type="NCBI Taxonomy" id="32013"/>
    <lineage>
        <taxon>Bacteria</taxon>
        <taxon>Pseudomonadati</taxon>
        <taxon>Pseudomonadota</taxon>
        <taxon>Betaproteobacteria</taxon>
        <taxon>Burkholderiales</taxon>
        <taxon>Comamonadaceae</taxon>
        <taxon>Comamonas</taxon>
    </lineage>
</organism>
<dbReference type="InterPro" id="IPR050397">
    <property type="entry name" value="Env_Response_Regulators"/>
</dbReference>
<dbReference type="OrthoDB" id="8969464at2"/>